<keyword evidence="1" id="KW-0732">Signal</keyword>
<organism evidence="3 4">
    <name type="scientific">Deefgea piscis</name>
    <dbReference type="NCBI Taxonomy" id="2739061"/>
    <lineage>
        <taxon>Bacteria</taxon>
        <taxon>Pseudomonadati</taxon>
        <taxon>Pseudomonadota</taxon>
        <taxon>Betaproteobacteria</taxon>
        <taxon>Neisseriales</taxon>
        <taxon>Chitinibacteraceae</taxon>
        <taxon>Deefgea</taxon>
    </lineage>
</organism>
<evidence type="ECO:0000313" key="4">
    <source>
        <dbReference type="Proteomes" id="UP000504844"/>
    </source>
</evidence>
<sequence length="192" mass="21644">MHKILLLTCLLAGLVQAAEYETHTPDNIEAGEGDGLMGFFKNKAPVIPAEQEIQYPDLATLKQWAPVKFAQEIKNNNYYLSLDSLSLGPDRIVRYVIAVTPKAGGPKNILFEGIDCKTNQYRTYAWGNPNKNEWQKSTQVKWKPLSKNQYNAWQGSLSDNFCQMGDPWPVETIRKDFTVDKQAGDCLGCRAK</sequence>
<evidence type="ECO:0000256" key="1">
    <source>
        <dbReference type="SAM" id="SignalP"/>
    </source>
</evidence>
<dbReference type="InterPro" id="IPR014861">
    <property type="entry name" value="CNP1-like_dom"/>
</dbReference>
<evidence type="ECO:0000259" key="2">
    <source>
        <dbReference type="Pfam" id="PF08750"/>
    </source>
</evidence>
<feature type="domain" description="CNP1-like uncharacterised" evidence="2">
    <location>
        <begin position="50"/>
        <end position="164"/>
    </location>
</feature>
<protein>
    <recommendedName>
        <fullName evidence="2">CNP1-like uncharacterized domain-containing protein</fullName>
    </recommendedName>
</protein>
<evidence type="ECO:0000313" key="3">
    <source>
        <dbReference type="EMBL" id="QKJ66161.1"/>
    </source>
</evidence>
<dbReference type="KEGG" id="dee:HQN60_05215"/>
<gene>
    <name evidence="3" type="ORF">HQN60_05215</name>
</gene>
<accession>A0A6M8SNA0</accession>
<name>A0A6M8SNA0_9NEIS</name>
<dbReference type="Proteomes" id="UP000504844">
    <property type="component" value="Chromosome"/>
</dbReference>
<dbReference type="AlphaFoldDB" id="A0A6M8SNA0"/>
<feature type="chain" id="PRO_5027032183" description="CNP1-like uncharacterized domain-containing protein" evidence="1">
    <location>
        <begin position="18"/>
        <end position="192"/>
    </location>
</feature>
<dbReference type="Pfam" id="PF08750">
    <property type="entry name" value="CNP1"/>
    <property type="match status" value="1"/>
</dbReference>
<dbReference type="EMBL" id="CP054143">
    <property type="protein sequence ID" value="QKJ66161.1"/>
    <property type="molecule type" value="Genomic_DNA"/>
</dbReference>
<proteinExistence type="predicted"/>
<feature type="signal peptide" evidence="1">
    <location>
        <begin position="1"/>
        <end position="17"/>
    </location>
</feature>
<keyword evidence="4" id="KW-1185">Reference proteome</keyword>
<reference evidence="3 4" key="1">
    <citation type="submission" date="2020-05" db="EMBL/GenBank/DDBJ databases">
        <title>Complete genome sequence of Deefgea sp. D17.</title>
        <authorList>
            <person name="Bae J.-W."/>
            <person name="Han J.E."/>
        </authorList>
    </citation>
    <scope>NUCLEOTIDE SEQUENCE [LARGE SCALE GENOMIC DNA]</scope>
    <source>
        <strain evidence="3 4">D17</strain>
    </source>
</reference>
<dbReference type="RefSeq" id="WP_173532665.1">
    <property type="nucleotide sequence ID" value="NZ_CP054143.1"/>
</dbReference>